<evidence type="ECO:0000256" key="7">
    <source>
        <dbReference type="ARBA" id="ARBA00049185"/>
    </source>
</evidence>
<dbReference type="InterPro" id="IPR015424">
    <property type="entry name" value="PyrdxlP-dep_Trfase"/>
</dbReference>
<dbReference type="Proteomes" id="UP000807370">
    <property type="component" value="Unassembled WGS sequence"/>
</dbReference>
<evidence type="ECO:0000256" key="2">
    <source>
        <dbReference type="ARBA" id="ARBA00007441"/>
    </source>
</evidence>
<keyword evidence="5" id="KW-0808">Transferase</keyword>
<evidence type="ECO:0000256" key="6">
    <source>
        <dbReference type="ARBA" id="ARBA00022898"/>
    </source>
</evidence>
<dbReference type="EMBL" id="JACCHP010000001">
    <property type="protein sequence ID" value="MBH5396366.1"/>
    <property type="molecule type" value="Genomic_DNA"/>
</dbReference>
<keyword evidence="10" id="KW-1185">Reference proteome</keyword>
<organism evidence="9 10">
    <name type="scientific">Bradyrhizobium agreste</name>
    <dbReference type="NCBI Taxonomy" id="2751811"/>
    <lineage>
        <taxon>Bacteria</taxon>
        <taxon>Pseudomonadati</taxon>
        <taxon>Pseudomonadota</taxon>
        <taxon>Alphaproteobacteria</taxon>
        <taxon>Hyphomicrobiales</taxon>
        <taxon>Nitrobacteraceae</taxon>
        <taxon>Bradyrhizobium</taxon>
    </lineage>
</organism>
<reference evidence="9 10" key="1">
    <citation type="submission" date="2020-07" db="EMBL/GenBank/DDBJ databases">
        <title>Bradyrhizobium diversity isolated from nodules of indigenous legumes of Western Australia.</title>
        <authorList>
            <person name="Klepa M.S."/>
        </authorList>
    </citation>
    <scope>NUCLEOTIDE SEQUENCE [LARGE SCALE GENOMIC DNA]</scope>
    <source>
        <strain evidence="9 10">CNPSo 4010</strain>
    </source>
</reference>
<proteinExistence type="inferred from homology"/>
<evidence type="ECO:0000313" key="10">
    <source>
        <dbReference type="Proteomes" id="UP000807370"/>
    </source>
</evidence>
<dbReference type="EC" id="2.6.1.1" evidence="3"/>
<protein>
    <recommendedName>
        <fullName evidence="3">aspartate transaminase</fullName>
        <ecNumber evidence="3">2.6.1.1</ecNumber>
    </recommendedName>
</protein>
<evidence type="ECO:0000256" key="1">
    <source>
        <dbReference type="ARBA" id="ARBA00001933"/>
    </source>
</evidence>
<keyword evidence="4" id="KW-0032">Aminotransferase</keyword>
<dbReference type="InterPro" id="IPR015421">
    <property type="entry name" value="PyrdxlP-dep_Trfase_major"/>
</dbReference>
<dbReference type="Gene3D" id="3.90.1150.10">
    <property type="entry name" value="Aspartate Aminotransferase, domain 1"/>
    <property type="match status" value="1"/>
</dbReference>
<dbReference type="PANTHER" id="PTHR46383">
    <property type="entry name" value="ASPARTATE AMINOTRANSFERASE"/>
    <property type="match status" value="1"/>
</dbReference>
<gene>
    <name evidence="9" type="ORF">HZZ13_00855</name>
</gene>
<comment type="catalytic activity">
    <reaction evidence="7">
        <text>L-aspartate + 2-oxoglutarate = oxaloacetate + L-glutamate</text>
        <dbReference type="Rhea" id="RHEA:21824"/>
        <dbReference type="ChEBI" id="CHEBI:16452"/>
        <dbReference type="ChEBI" id="CHEBI:16810"/>
        <dbReference type="ChEBI" id="CHEBI:29985"/>
        <dbReference type="ChEBI" id="CHEBI:29991"/>
        <dbReference type="EC" id="2.6.1.1"/>
    </reaction>
</comment>
<dbReference type="PANTHER" id="PTHR46383:SF1">
    <property type="entry name" value="ASPARTATE AMINOTRANSFERASE"/>
    <property type="match status" value="1"/>
</dbReference>
<sequence>MFRGAGDIRLSLALFCGSQAILSAARKLQGYAAIIPSREAQQAALSHFQVAGGRIEREIYQRLFGARDMGLNILSNLRDVTPPRADGAFFFYLDLNRLASALQDEGRVGVTDDFASWLLKQTNVACVAGDAFGDVNGLRLSFYAPPGTSAIGLTRIVQALNSLRIK</sequence>
<dbReference type="InterPro" id="IPR015422">
    <property type="entry name" value="PyrdxlP-dep_Trfase_small"/>
</dbReference>
<name>A0ABS0PGQ0_9BRAD</name>
<evidence type="ECO:0000313" key="9">
    <source>
        <dbReference type="EMBL" id="MBH5396366.1"/>
    </source>
</evidence>
<comment type="cofactor">
    <cofactor evidence="1">
        <name>pyridoxal 5'-phosphate</name>
        <dbReference type="ChEBI" id="CHEBI:597326"/>
    </cofactor>
</comment>
<comment type="caution">
    <text evidence="9">The sequence shown here is derived from an EMBL/GenBank/DDBJ whole genome shotgun (WGS) entry which is preliminary data.</text>
</comment>
<comment type="similarity">
    <text evidence="2">Belongs to the class-I pyridoxal-phosphate-dependent aminotransferase family.</text>
</comment>
<evidence type="ECO:0000256" key="5">
    <source>
        <dbReference type="ARBA" id="ARBA00022679"/>
    </source>
</evidence>
<dbReference type="InterPro" id="IPR004839">
    <property type="entry name" value="Aminotransferase_I/II_large"/>
</dbReference>
<dbReference type="Gene3D" id="3.40.640.10">
    <property type="entry name" value="Type I PLP-dependent aspartate aminotransferase-like (Major domain)"/>
    <property type="match status" value="1"/>
</dbReference>
<evidence type="ECO:0000259" key="8">
    <source>
        <dbReference type="Pfam" id="PF00155"/>
    </source>
</evidence>
<evidence type="ECO:0000256" key="4">
    <source>
        <dbReference type="ARBA" id="ARBA00022576"/>
    </source>
</evidence>
<dbReference type="InterPro" id="IPR050596">
    <property type="entry name" value="AspAT/PAT-like"/>
</dbReference>
<dbReference type="Pfam" id="PF00155">
    <property type="entry name" value="Aminotran_1_2"/>
    <property type="match status" value="1"/>
</dbReference>
<dbReference type="SUPFAM" id="SSF53383">
    <property type="entry name" value="PLP-dependent transferases"/>
    <property type="match status" value="1"/>
</dbReference>
<keyword evidence="6" id="KW-0663">Pyridoxal phosphate</keyword>
<dbReference type="RefSeq" id="WP_197957798.1">
    <property type="nucleotide sequence ID" value="NZ_JACCHP010000001.1"/>
</dbReference>
<accession>A0ABS0PGQ0</accession>
<evidence type="ECO:0000256" key="3">
    <source>
        <dbReference type="ARBA" id="ARBA00012753"/>
    </source>
</evidence>
<feature type="domain" description="Aminotransferase class I/classII large" evidence="8">
    <location>
        <begin position="14"/>
        <end position="144"/>
    </location>
</feature>